<dbReference type="Proteomes" id="UP000030780">
    <property type="component" value="Unassembled WGS sequence"/>
</dbReference>
<dbReference type="EMBL" id="KB638635">
    <property type="protein sequence ID" value="EMS11829.1"/>
    <property type="molecule type" value="Genomic_DNA"/>
</dbReference>
<evidence type="ECO:0000313" key="2">
    <source>
        <dbReference type="Proteomes" id="UP000030780"/>
    </source>
</evidence>
<name>M7WKA9_ENTHI</name>
<protein>
    <submittedName>
        <fullName evidence="1">Uncharacterized protein</fullName>
    </submittedName>
</protein>
<sequence>MSIPVSDRVDSITIEDVSVQELSDFFNDLDDLEDYCDDMIILYEREQISTLGSEKFLKILEKEARLIEDIARQSCRMLREHRRVIDAVGHCSETRKTLSKPKK</sequence>
<dbReference type="VEuPathDB" id="AmoebaDB:KM1_216120"/>
<dbReference type="AlphaFoldDB" id="M7WKA9"/>
<evidence type="ECO:0000313" key="1">
    <source>
        <dbReference type="EMBL" id="EMS11829.1"/>
    </source>
</evidence>
<reference evidence="1 2" key="1">
    <citation type="submission" date="2013-01" db="EMBL/GenBank/DDBJ databases">
        <authorList>
            <person name="Inman J."/>
            <person name="Zafar N."/>
            <person name="Lorenzi H."/>
            <person name="Caler E."/>
        </authorList>
    </citation>
    <scope>NUCLEOTIDE SEQUENCE [LARGE SCALE GENOMIC DNA]</scope>
    <source>
        <strain evidence="1 2">HM-3:IMSS</strain>
    </source>
</reference>
<accession>M7WKA9</accession>
<organism evidence="1 2">
    <name type="scientific">Entamoeba histolytica HM-3:IMSS</name>
    <dbReference type="NCBI Taxonomy" id="885315"/>
    <lineage>
        <taxon>Eukaryota</taxon>
        <taxon>Amoebozoa</taxon>
        <taxon>Evosea</taxon>
        <taxon>Archamoebae</taxon>
        <taxon>Mastigamoebida</taxon>
        <taxon>Entamoebidae</taxon>
        <taxon>Entamoeba</taxon>
    </lineage>
</organism>
<gene>
    <name evidence="1" type="ORF">KM1_216120</name>
</gene>
<proteinExistence type="predicted"/>